<keyword evidence="4" id="KW-1185">Reference proteome</keyword>
<keyword evidence="3" id="KW-0808">Transferase</keyword>
<name>A0A843YH68_9RHOB</name>
<feature type="domain" description="Aminoglycoside phosphotransferase" evidence="1">
    <location>
        <begin position="286"/>
        <end position="464"/>
    </location>
</feature>
<organism evidence="3 4">
    <name type="scientific">Tritonibacter litoralis</name>
    <dbReference type="NCBI Taxonomy" id="2662264"/>
    <lineage>
        <taxon>Bacteria</taxon>
        <taxon>Pseudomonadati</taxon>
        <taxon>Pseudomonadota</taxon>
        <taxon>Alphaproteobacteria</taxon>
        <taxon>Rhodobacterales</taxon>
        <taxon>Paracoccaceae</taxon>
        <taxon>Tritonibacter</taxon>
    </lineage>
</organism>
<dbReference type="InterPro" id="IPR026022">
    <property type="entry name" value="PhoU_dom"/>
</dbReference>
<reference evidence="3 4" key="1">
    <citation type="submission" date="2019-10" db="EMBL/GenBank/DDBJ databases">
        <title>Epibacterium sp. nov., isolated from seawater.</title>
        <authorList>
            <person name="Zhang X."/>
            <person name="Li N."/>
        </authorList>
    </citation>
    <scope>NUCLEOTIDE SEQUENCE [LARGE SCALE GENOMIC DNA]</scope>
    <source>
        <strain evidence="3 4">SM1979</strain>
    </source>
</reference>
<dbReference type="AlphaFoldDB" id="A0A843YH68"/>
<feature type="domain" description="PhoU" evidence="2">
    <location>
        <begin position="119"/>
        <end position="197"/>
    </location>
</feature>
<dbReference type="Proteomes" id="UP000444174">
    <property type="component" value="Unassembled WGS sequence"/>
</dbReference>
<dbReference type="SUPFAM" id="SSF109755">
    <property type="entry name" value="PhoU-like"/>
    <property type="match status" value="1"/>
</dbReference>
<dbReference type="Gene3D" id="3.90.1200.10">
    <property type="match status" value="1"/>
</dbReference>
<dbReference type="Pfam" id="PF01895">
    <property type="entry name" value="PhoU"/>
    <property type="match status" value="1"/>
</dbReference>
<dbReference type="InterPro" id="IPR002575">
    <property type="entry name" value="Aminoglycoside_PTrfase"/>
</dbReference>
<dbReference type="Pfam" id="PF01636">
    <property type="entry name" value="APH"/>
    <property type="match status" value="1"/>
</dbReference>
<dbReference type="EMBL" id="WIBF01000013">
    <property type="protein sequence ID" value="MQQ10201.1"/>
    <property type="molecule type" value="Genomic_DNA"/>
</dbReference>
<dbReference type="Gene3D" id="1.20.58.220">
    <property type="entry name" value="Phosphate transport system protein phou homolog 2, domain 2"/>
    <property type="match status" value="1"/>
</dbReference>
<comment type="caution">
    <text evidence="3">The sequence shown here is derived from an EMBL/GenBank/DDBJ whole genome shotgun (WGS) entry which is preliminary data.</text>
</comment>
<evidence type="ECO:0000313" key="4">
    <source>
        <dbReference type="Proteomes" id="UP000444174"/>
    </source>
</evidence>
<evidence type="ECO:0000313" key="3">
    <source>
        <dbReference type="EMBL" id="MQQ10201.1"/>
    </source>
</evidence>
<dbReference type="InterPro" id="IPR011009">
    <property type="entry name" value="Kinase-like_dom_sf"/>
</dbReference>
<evidence type="ECO:0000259" key="1">
    <source>
        <dbReference type="Pfam" id="PF01636"/>
    </source>
</evidence>
<evidence type="ECO:0000259" key="2">
    <source>
        <dbReference type="Pfam" id="PF01895"/>
    </source>
</evidence>
<sequence length="545" mass="61853">MGSLPRSVSENLHFLCAELDGQLTSLEAYFDDPQPARAQKVILRAGYSYNLWSRVQRGCQDAIKGKKTRRDTQLLMHNCALVAQNLDLIARMARRCLQHAEDVARPELLRPAAYPKTIKILRKQIKDIIPAIEARDSERAVKMGQVKTDLDALYDQLFRTLTRDMRKLKQTEDLSNSLLAANEVRRMGEAIQGISEAILSVSIGQSVHFDRYFTLKNILSDADGDHEDVALEPLAETRSGSAISAIRSKSGARDQIDAVFKDGELEKVKEERAGVKSWEAIYPGLAPKILSYKKNGQSAALLIEYLQGQTFEHVLLNEDDATLAQAQTALSRTLRDVWKRTRHDDPAEMASMKQLRARMAGVHRVHPEFRTKSMHIGNLQRPSFESLVKQAETRENALPAPFSVHIHGDFNLDNVIFDSSDKRIHFIDLHRSRYMDYVQDVSVFMVSNYRLQIQDSDIRRRVATVASDFHKMAAKFAKSQGDSGFEYRLALGLARSFASSTRFVFDKAHARRMMIRARYLLEQAVHCPQGKEARLKLPIKELFSD</sequence>
<dbReference type="InterPro" id="IPR038078">
    <property type="entry name" value="PhoU-like_sf"/>
</dbReference>
<dbReference type="RefSeq" id="WP_153217180.1">
    <property type="nucleotide sequence ID" value="NZ_WIBF01000013.1"/>
</dbReference>
<dbReference type="SUPFAM" id="SSF56112">
    <property type="entry name" value="Protein kinase-like (PK-like)"/>
    <property type="match status" value="1"/>
</dbReference>
<proteinExistence type="predicted"/>
<gene>
    <name evidence="3" type="ORF">GFB49_17165</name>
</gene>
<protein>
    <submittedName>
        <fullName evidence="3">Phosphotransferase</fullName>
    </submittedName>
</protein>
<dbReference type="GO" id="GO:0016740">
    <property type="term" value="F:transferase activity"/>
    <property type="evidence" value="ECO:0007669"/>
    <property type="project" value="UniProtKB-KW"/>
</dbReference>
<accession>A0A843YH68</accession>